<dbReference type="InterPro" id="IPR023393">
    <property type="entry name" value="START-like_dom_sf"/>
</dbReference>
<dbReference type="EMBL" id="OX336137">
    <property type="protein sequence ID" value="CAI2718664.1"/>
    <property type="molecule type" value="Genomic_DNA"/>
</dbReference>
<accession>A0ABN8VY00</accession>
<dbReference type="Gene3D" id="3.30.530.20">
    <property type="match status" value="1"/>
</dbReference>
<dbReference type="SUPFAM" id="SSF55961">
    <property type="entry name" value="Bet v1-like"/>
    <property type="match status" value="1"/>
</dbReference>
<gene>
    <name evidence="1" type="ORF">NSPWAT_1805</name>
</gene>
<protein>
    <recommendedName>
        <fullName evidence="3">Activator of Hsp90 ATPase 1 family protein</fullName>
    </recommendedName>
</protein>
<name>A0ABN8VY00_9BACT</name>
<keyword evidence="2" id="KW-1185">Reference proteome</keyword>
<organism evidence="1 2">
    <name type="scientific">Nitrospina watsonii</name>
    <dbReference type="NCBI Taxonomy" id="1323948"/>
    <lineage>
        <taxon>Bacteria</taxon>
        <taxon>Pseudomonadati</taxon>
        <taxon>Nitrospinota/Tectimicrobiota group</taxon>
        <taxon>Nitrospinota</taxon>
        <taxon>Nitrospinia</taxon>
        <taxon>Nitrospinales</taxon>
        <taxon>Nitrospinaceae</taxon>
        <taxon>Nitrospina</taxon>
    </lineage>
</organism>
<evidence type="ECO:0000313" key="2">
    <source>
        <dbReference type="Proteomes" id="UP001157733"/>
    </source>
</evidence>
<evidence type="ECO:0000313" key="1">
    <source>
        <dbReference type="EMBL" id="CAI2718664.1"/>
    </source>
</evidence>
<dbReference type="RefSeq" id="WP_371832119.1">
    <property type="nucleotide sequence ID" value="NZ_OX336137.1"/>
</dbReference>
<sequence length="77" mass="8534">MEAKHPPGVSNDPSDWVGTEVIFEIEPGEGEETRLRFTHVGLGQLECHDVCSDVWGFFIRSSLKAYVEIGKGEPTSE</sequence>
<dbReference type="Proteomes" id="UP001157733">
    <property type="component" value="Chromosome"/>
</dbReference>
<proteinExistence type="predicted"/>
<reference evidence="1 2" key="1">
    <citation type="submission" date="2022-09" db="EMBL/GenBank/DDBJ databases">
        <authorList>
            <person name="Kop L."/>
        </authorList>
    </citation>
    <scope>NUCLEOTIDE SEQUENCE [LARGE SCALE GENOMIC DNA]</scope>
    <source>
        <strain evidence="1 2">347</strain>
    </source>
</reference>
<evidence type="ECO:0008006" key="3">
    <source>
        <dbReference type="Google" id="ProtNLM"/>
    </source>
</evidence>